<dbReference type="AlphaFoldDB" id="A0A2P2QJM8"/>
<sequence>MGWVSDSEIGCFTQRPYTQHWFFCCSW</sequence>
<accession>A0A2P2QJM8</accession>
<evidence type="ECO:0000313" key="1">
    <source>
        <dbReference type="EMBL" id="MBX67173.1"/>
    </source>
</evidence>
<protein>
    <submittedName>
        <fullName evidence="1">Uncharacterized protein</fullName>
    </submittedName>
</protein>
<name>A0A2P2QJM8_RHIMU</name>
<organism evidence="1">
    <name type="scientific">Rhizophora mucronata</name>
    <name type="common">Asiatic mangrove</name>
    <dbReference type="NCBI Taxonomy" id="61149"/>
    <lineage>
        <taxon>Eukaryota</taxon>
        <taxon>Viridiplantae</taxon>
        <taxon>Streptophyta</taxon>
        <taxon>Embryophyta</taxon>
        <taxon>Tracheophyta</taxon>
        <taxon>Spermatophyta</taxon>
        <taxon>Magnoliopsida</taxon>
        <taxon>eudicotyledons</taxon>
        <taxon>Gunneridae</taxon>
        <taxon>Pentapetalae</taxon>
        <taxon>rosids</taxon>
        <taxon>fabids</taxon>
        <taxon>Malpighiales</taxon>
        <taxon>Rhizophoraceae</taxon>
        <taxon>Rhizophora</taxon>
    </lineage>
</organism>
<proteinExistence type="predicted"/>
<reference evidence="1" key="1">
    <citation type="submission" date="2018-02" db="EMBL/GenBank/DDBJ databases">
        <title>Rhizophora mucronata_Transcriptome.</title>
        <authorList>
            <person name="Meera S.P."/>
            <person name="Sreeshan A."/>
            <person name="Augustine A."/>
        </authorList>
    </citation>
    <scope>NUCLEOTIDE SEQUENCE</scope>
    <source>
        <tissue evidence="1">Leaf</tissue>
    </source>
</reference>
<dbReference type="EMBL" id="GGEC01086689">
    <property type="protein sequence ID" value="MBX67173.1"/>
    <property type="molecule type" value="Transcribed_RNA"/>
</dbReference>